<evidence type="ECO:0000256" key="1">
    <source>
        <dbReference type="ARBA" id="ARBA00022450"/>
    </source>
</evidence>
<dbReference type="SUPFAM" id="SSF53901">
    <property type="entry name" value="Thiolase-like"/>
    <property type="match status" value="2"/>
</dbReference>
<dbReference type="PROSITE" id="PS52004">
    <property type="entry name" value="KS3_2"/>
    <property type="match status" value="2"/>
</dbReference>
<dbReference type="InterPro" id="IPR018201">
    <property type="entry name" value="Ketoacyl_synth_AS"/>
</dbReference>
<feature type="domain" description="Carrier" evidence="5">
    <location>
        <begin position="469"/>
        <end position="544"/>
    </location>
</feature>
<evidence type="ECO:0000313" key="8">
    <source>
        <dbReference type="Proteomes" id="UP001596074"/>
    </source>
</evidence>
<dbReference type="InterPro" id="IPR036291">
    <property type="entry name" value="NAD(P)-bd_dom_sf"/>
</dbReference>
<dbReference type="SMART" id="SM00825">
    <property type="entry name" value="PKS_KS"/>
    <property type="match status" value="2"/>
</dbReference>
<dbReference type="EMBL" id="JBHSON010000080">
    <property type="protein sequence ID" value="MFC5752079.1"/>
    <property type="molecule type" value="Genomic_DNA"/>
</dbReference>
<dbReference type="InterPro" id="IPR036736">
    <property type="entry name" value="ACP-like_sf"/>
</dbReference>
<dbReference type="InterPro" id="IPR050091">
    <property type="entry name" value="PKS_NRPS_Biosynth_Enz"/>
</dbReference>
<dbReference type="Gene3D" id="3.40.47.10">
    <property type="match status" value="2"/>
</dbReference>
<dbReference type="SMART" id="SM01294">
    <property type="entry name" value="PKS_PP_betabranch"/>
    <property type="match status" value="3"/>
</dbReference>
<keyword evidence="8" id="KW-1185">Reference proteome</keyword>
<dbReference type="InterPro" id="IPR016035">
    <property type="entry name" value="Acyl_Trfase/lysoPLipase"/>
</dbReference>
<protein>
    <submittedName>
        <fullName evidence="7">SDR family NAD(P)-dependent oxidoreductase</fullName>
    </submittedName>
</protein>
<feature type="domain" description="Ketosynthase family 3 (KS3)" evidence="6">
    <location>
        <begin position="565"/>
        <end position="981"/>
    </location>
</feature>
<dbReference type="PROSITE" id="PS00606">
    <property type="entry name" value="KS3_1"/>
    <property type="match status" value="2"/>
</dbReference>
<dbReference type="InterPro" id="IPR016039">
    <property type="entry name" value="Thiolase-like"/>
</dbReference>
<dbReference type="Pfam" id="PF00698">
    <property type="entry name" value="Acyl_transf_1"/>
    <property type="match status" value="3"/>
</dbReference>
<evidence type="ECO:0000256" key="2">
    <source>
        <dbReference type="ARBA" id="ARBA00022553"/>
    </source>
</evidence>
<dbReference type="InterPro" id="IPR020806">
    <property type="entry name" value="PKS_PP-bd"/>
</dbReference>
<sequence>MTSEPQGQTPVPVLCVLSAPRREDLAARAAALRDLVLGSPDLALPDLGYSLAAADPGDPFRAGILATDRAELLAALEGLAAGAAPAGTTVGTALPDAPVAMVFPGSGSEWPAMAAELLASAPVFRAEAEAFAAALAPYLDWSVMDVLRGVPGAPALERPEIIQPTLCAVMAGLGALWRSAGVDPAAVVGYSVGEVVSAYAVGGLSAGDAARVVARWSREQGRYYGQGEMGTVALSPADLAPYLADRPGELFVAGFSGPHSTVVTGEPDAVAGLLARLDAAGVWARRLPVGVAVHSPQMEQIRESTRAALAPLAPRASAIPRYSTVTGDVLDTALLDEDYWPDNLCRPVLFDSTLRRMLEHGYRFFIEASPRPVLTLAMQDAFEQSGIDAVALGSLLKGRGDLARFRTAVAEAYVAGVPIDWDRHFAEYGARRVEFPELGEPGAGAPRPAPAVTGFAQRLAGLPGTERARLAQEVIGAAATAVLGLDGSVPMSPRTSFRDFGFDSLTGVQLRNRLNEETGLRLPATAVFDHATPAALAAHLLDLLEGEGRPAADPPAAPVPPGRTDEPIAIIGMACRYPGDIGSPERLWRFLLDGGDAVSDWPADRGWPRPPTIGGSVPRGGFLTAPGGFDAAFFGISPREAAAMDPQQRLLLETSWEAFEAAGIDPHALHGTRTGVFAGMSSRDYAGDLVNTPESARGHLLTGNLMSVASGRVAYTFGLEGPAVTVDTACSSSLVALHLAAQSLRSGECSLALAGGVTVMAGPFLILEFIRQGGLAADGRCKAFAAAADGTGLGEGVGVLVLKRLADARRDGDRVLAVVRGSAVNQDGASNGLSAPSMSAQRRVVLEALAGAGLAAADVDAVEAHGTGTVLGDPIEAQALIAAYGRDRDRPLLLGSLKSNIGHAQAAAGVGGVIKMVLAMRHGVLPRTLHVDEPTPHVDWPADGVRLLTEPAPWPETGRPRRAGVSSFGISGTNAHVILEQAPEEAPPGPASEPEPVPLPLSAATGRALRDQAGRMAAFMRENPGAELRDIGFSLARRAPLAHRALIVGREREDAVSALTALAEGASTLPPAAEDGGRLAVVFSGQGSERVGMGRELYEGFDVFREAFDEVCGVADGLIGCSLRDAVFDGAGVGGTLFAQLGLFAFEVALFRLVRSWGVAVDVVLGHSLGEIVAAYVAGVFDLADAVRLVVARGRLMEGAAPGVMAAVGAPESEARGLLLDGVEIAAVNGPEAVVLSGDEDAVGRVVERAAGLGRRVRWLPVGHGFHSFLMEPVLADFGRAIEGVEFRRPELTLVSNVTGGVVADEVGSAEYWVRHVRETVRFADGVTAAVDAGVTGFLELGPDGSLTSLVQGVVPGGVVATAAQRRGRPEAATLLDAVAAQYAHGLTVGWRDYYGGTGRLLDLPSYPFQHEHYWLERLRPDGGSPSPESRTDAWCYREAWRPVPASSRALSGTWLAVLPDGEEDQEPWAAVLDALRSSAEIVTTGWDPAMGRGELAERLRALPAVDGVVSLLAMDERPHPAHGAVPRGLAGTLAVLQALGDAGVEAPLWCVTSGAVATGPDDTEVNPAQTQSWGLGRVAALEHPRRWGGLADLPAEPGERDLRALGGVLGGAGGEDQVAIRGTGVLARRLVRAVPPAAEPAWQPSGTVLITGGTGGLGAHLARWAVRCGAGHVVLLSRRGPAAPGAAALTAELEETGAAVTVVACDVADRAAVAGVLADLPELTAVLHAAGVAEFGALDELTAGGLAAATAAKVAGARHLDELTAGRPLERFVLFSSGAAAWGGGTQGAYAAGNAHLDGLAARRRARGLPATCVDWGSWAGDGMIAQGDLDAALARNGLRAMDPGLALGVLHRVLGADAAHLVVADIDWERFAAAFTSSRPSPLIGDLPEARAARRDPGADEGAAAWRQEMSGLPEPARRAAIGAAVLAETSATLAYTSADAVDGSRSFKDLGFDSLMSVELRNRLATATGMEIPATLVFDHPTPRAVAEYLDARVSGARAAPGAVRARAEGEQIAIVGMACRLPGGVTSPDGLWEMLSDGRDAIGDFPADRGWDVPDLGRAARGGFLADAAGFDAELFGISPREAAAMDPQQRLLLETSWELFERAGIDPLSLRGSQTGVFAGGNSQDWAALTHTTGDEPSGYALTGGSGSVLSGRVAYVFGLEGPAVTVDTACSSSLVGLHLAAQSLRSGECDLALAGGVTVMATPAAFMEFARQGGLSGDGRCKPFAAAADGTGWAEGAGLVLLERLPDAVRNGRRILGILRGSAVNQDGASNGLTAPNGLSQQRVIRSALAGAGLSAADVDVVEAHGTGTVLGDPIEAQALLATYGQDERERPVLLGSLKSNIGHTQAAAGVAGVIKMVLALRHGVVPASLHVDEPTPHVDWTGGAVEVVTGPRPLPALDRPWRAAVSSFGISGTNAHVTIEQASPAPPAEPATPSADGLPLAFVVSGKSDEALRAQAARLREFLADRPSLGQADVAWTLASARAELEHRAVVVAATRGELLAGLDRIGATSPAVRDARLAVVFSGQGSERVGMGRELYEAFDVFREAFDEVCGVADGLIGCSLRDAVFDGAGDGTLFAQLGLFAFEVALFRLVRSWGVHVDVVLGHSLGEIVAAHVAGVFDVVDAVRLVVARGRLMEGAAPGVMAAVGASESEVGGLLVAGAEIAAVNGPEAVVVSGDEDAVGRVVERVAERGHRVRRLPVGHGFHSFLMESMLEEFGRAIEGVEFRRPDLELISNVTGGAVADEVCGAEYWVRHVRETVRFADGVTAALATGVTGFLELGPDGSLTSLVQGVVPGGVVATAAQRRGRPEAATLLDAVAAQYTRGVPVDWTRHLPGAPRSVELPTYAFQHRRYWPSPARPAAPDPGAIVREALLTTDWVPVQAEESPGSPRHLVAVGDPSPAAGPVIETFPDLAKLADAIADGLPRPDAVLAHIAPGAHDDVPAGVRAAAGQALALIQALLDEPRLAGTALALVVPDPGPGPADMIGTAVRGLVRAAQAEHPGRFVLLVPDGRPLTGAGLAEALATGEPEIAVRDGRPHARRLVRAPATAPQDPTPLDPRGTVLVTGATGGLGRIIARHLAAHRGARRLLLASRTGRDAPDAARLEADLRELGADVEFARCDVGDRSALAELLAAIPGEHPLTGVVHVAGVLDDGTVQALHPDRLDRVLRPKADAAWHLHELTRDLDLELFVLFSSAAAAIGVPGQGNYLVANAFLDALARHRHAAGLPATALAWGPWTGSGGMTGTLDDVQLRRLARLGAQTLTETQGTALFDAALSSGLPYLVPLRPSPARPGDAVPPVFRALLGDAAGPAPRPAEPFAERLAAMPPERRLPAVVDLVRESVAAVLVHTDPGAIREDRPFAELGFDSLTAVELRNRLAARTGLVLPGGLVFDYPSAAALAEYLADRLAPEETAAARVLRGIVGIEADLAAVGTADESYPEISARLRALAHGLARERSGPGPDGPPEQEILATTSAAEVLDFIDREFGELG</sequence>
<dbReference type="CDD" id="cd00833">
    <property type="entry name" value="PKS"/>
    <property type="match status" value="2"/>
</dbReference>
<dbReference type="SMART" id="SM00827">
    <property type="entry name" value="PKS_AT"/>
    <property type="match status" value="3"/>
</dbReference>
<dbReference type="InterPro" id="IPR057326">
    <property type="entry name" value="KR_dom"/>
</dbReference>
<dbReference type="Pfam" id="PF02801">
    <property type="entry name" value="Ketoacyl-synt_C"/>
    <property type="match status" value="2"/>
</dbReference>
<dbReference type="Gene3D" id="3.40.366.10">
    <property type="entry name" value="Malonyl-Coenzyme A Acyl Carrier Protein, domain 2"/>
    <property type="match status" value="3"/>
</dbReference>
<dbReference type="InterPro" id="IPR009081">
    <property type="entry name" value="PP-bd_ACP"/>
</dbReference>
<dbReference type="PANTHER" id="PTHR43775">
    <property type="entry name" value="FATTY ACID SYNTHASE"/>
    <property type="match status" value="1"/>
</dbReference>
<dbReference type="PANTHER" id="PTHR43775:SF51">
    <property type="entry name" value="INACTIVE PHENOLPHTHIOCEROL SYNTHESIS POLYKETIDE SYNTHASE TYPE I PKS1-RELATED"/>
    <property type="match status" value="1"/>
</dbReference>
<reference evidence="8" key="1">
    <citation type="journal article" date="2019" name="Int. J. Syst. Evol. Microbiol.">
        <title>The Global Catalogue of Microorganisms (GCM) 10K type strain sequencing project: providing services to taxonomists for standard genome sequencing and annotation.</title>
        <authorList>
            <consortium name="The Broad Institute Genomics Platform"/>
            <consortium name="The Broad Institute Genome Sequencing Center for Infectious Disease"/>
            <person name="Wu L."/>
            <person name="Ma J."/>
        </authorList>
    </citation>
    <scope>NUCLEOTIDE SEQUENCE [LARGE SCALE GENOMIC DNA]</scope>
    <source>
        <strain evidence="8">KCTC 42087</strain>
    </source>
</reference>
<keyword evidence="3" id="KW-0808">Transferase</keyword>
<dbReference type="Pfam" id="PF16197">
    <property type="entry name" value="KAsynt_C_assoc"/>
    <property type="match status" value="2"/>
</dbReference>
<dbReference type="Gene3D" id="3.30.70.3290">
    <property type="match status" value="3"/>
</dbReference>
<dbReference type="InterPro" id="IPR020841">
    <property type="entry name" value="PKS_Beta-ketoAc_synthase_dom"/>
</dbReference>
<dbReference type="SUPFAM" id="SSF55048">
    <property type="entry name" value="Probable ACP-binding domain of malonyl-CoA ACP transacylase"/>
    <property type="match status" value="3"/>
</dbReference>
<dbReference type="Pfam" id="PF22953">
    <property type="entry name" value="SpnB_Rossmann"/>
    <property type="match status" value="1"/>
</dbReference>
<keyword evidence="4" id="KW-0012">Acyltransferase</keyword>
<feature type="domain" description="Carrier" evidence="5">
    <location>
        <begin position="1919"/>
        <end position="1997"/>
    </location>
</feature>
<name>A0ABW1ACL0_9ACTN</name>
<dbReference type="SUPFAM" id="SSF47336">
    <property type="entry name" value="ACP-like"/>
    <property type="match status" value="3"/>
</dbReference>
<dbReference type="SMART" id="SM00822">
    <property type="entry name" value="PKS_KR"/>
    <property type="match status" value="2"/>
</dbReference>
<feature type="domain" description="Ketosynthase family 3 (KS3)" evidence="6">
    <location>
        <begin position="2013"/>
        <end position="2428"/>
    </location>
</feature>
<dbReference type="Proteomes" id="UP001596074">
    <property type="component" value="Unassembled WGS sequence"/>
</dbReference>
<dbReference type="InterPro" id="IPR001227">
    <property type="entry name" value="Ac_transferase_dom_sf"/>
</dbReference>
<keyword evidence="2" id="KW-0597">Phosphoprotein</keyword>
<dbReference type="SUPFAM" id="SSF52151">
    <property type="entry name" value="FabD/lysophospholipase-like"/>
    <property type="match status" value="3"/>
</dbReference>
<dbReference type="Pfam" id="PF08659">
    <property type="entry name" value="KR"/>
    <property type="match status" value="2"/>
</dbReference>
<dbReference type="InterPro" id="IPR013968">
    <property type="entry name" value="PKS_KR"/>
</dbReference>
<comment type="caution">
    <text evidence="7">The sequence shown here is derived from an EMBL/GenBank/DDBJ whole genome shotgun (WGS) entry which is preliminary data.</text>
</comment>
<dbReference type="InterPro" id="IPR014043">
    <property type="entry name" value="Acyl_transferase_dom"/>
</dbReference>
<organism evidence="7 8">
    <name type="scientific">Actinomadura rugatobispora</name>
    <dbReference type="NCBI Taxonomy" id="1994"/>
    <lineage>
        <taxon>Bacteria</taxon>
        <taxon>Bacillati</taxon>
        <taxon>Actinomycetota</taxon>
        <taxon>Actinomycetes</taxon>
        <taxon>Streptosporangiales</taxon>
        <taxon>Thermomonosporaceae</taxon>
        <taxon>Actinomadura</taxon>
    </lineage>
</organism>
<dbReference type="Gene3D" id="1.10.1200.10">
    <property type="entry name" value="ACP-like"/>
    <property type="match status" value="3"/>
</dbReference>
<evidence type="ECO:0000313" key="7">
    <source>
        <dbReference type="EMBL" id="MFC5752079.1"/>
    </source>
</evidence>
<evidence type="ECO:0000256" key="3">
    <source>
        <dbReference type="ARBA" id="ARBA00022679"/>
    </source>
</evidence>
<dbReference type="InterPro" id="IPR014031">
    <property type="entry name" value="Ketoacyl_synth_C"/>
</dbReference>
<dbReference type="InterPro" id="IPR032821">
    <property type="entry name" value="PKS_assoc"/>
</dbReference>
<dbReference type="Pfam" id="PF00550">
    <property type="entry name" value="PP-binding"/>
    <property type="match status" value="3"/>
</dbReference>
<dbReference type="RefSeq" id="WP_378288041.1">
    <property type="nucleotide sequence ID" value="NZ_JBHSON010000080.1"/>
</dbReference>
<proteinExistence type="predicted"/>
<dbReference type="CDD" id="cd08956">
    <property type="entry name" value="KR_3_FAS_SDR_x"/>
    <property type="match status" value="1"/>
</dbReference>
<keyword evidence="1" id="KW-0596">Phosphopantetheine</keyword>
<dbReference type="CDD" id="cd08952">
    <property type="entry name" value="KR_1_SDR_x"/>
    <property type="match status" value="1"/>
</dbReference>
<evidence type="ECO:0000259" key="5">
    <source>
        <dbReference type="PROSITE" id="PS50075"/>
    </source>
</evidence>
<gene>
    <name evidence="7" type="ORF">ACFPZN_41270</name>
</gene>
<dbReference type="InterPro" id="IPR055123">
    <property type="entry name" value="SpnB-like_Rossmann"/>
</dbReference>
<dbReference type="PROSITE" id="PS50075">
    <property type="entry name" value="CARRIER"/>
    <property type="match status" value="3"/>
</dbReference>
<dbReference type="SMART" id="SM00823">
    <property type="entry name" value="PKS_PP"/>
    <property type="match status" value="3"/>
</dbReference>
<dbReference type="PROSITE" id="PS00012">
    <property type="entry name" value="PHOSPHOPANTETHEINE"/>
    <property type="match status" value="3"/>
</dbReference>
<dbReference type="InterPro" id="IPR014030">
    <property type="entry name" value="Ketoacyl_synth_N"/>
</dbReference>
<dbReference type="Gene3D" id="3.40.50.720">
    <property type="entry name" value="NAD(P)-binding Rossmann-like Domain"/>
    <property type="match status" value="2"/>
</dbReference>
<dbReference type="InterPro" id="IPR006162">
    <property type="entry name" value="Ppantetheine_attach_site"/>
</dbReference>
<dbReference type="SUPFAM" id="SSF51735">
    <property type="entry name" value="NAD(P)-binding Rossmann-fold domains"/>
    <property type="match status" value="4"/>
</dbReference>
<dbReference type="InterPro" id="IPR016036">
    <property type="entry name" value="Malonyl_transacylase_ACP-bd"/>
</dbReference>
<accession>A0ABW1ACL0</accession>
<feature type="domain" description="Carrier" evidence="5">
    <location>
        <begin position="3340"/>
        <end position="3415"/>
    </location>
</feature>
<evidence type="ECO:0000256" key="4">
    <source>
        <dbReference type="ARBA" id="ARBA00023315"/>
    </source>
</evidence>
<dbReference type="Pfam" id="PF00109">
    <property type="entry name" value="ketoacyl-synt"/>
    <property type="match status" value="2"/>
</dbReference>
<evidence type="ECO:0000259" key="6">
    <source>
        <dbReference type="PROSITE" id="PS52004"/>
    </source>
</evidence>